<proteinExistence type="predicted"/>
<feature type="region of interest" description="Disordered" evidence="1">
    <location>
        <begin position="60"/>
        <end position="80"/>
    </location>
</feature>
<organism evidence="2 3">
    <name type="scientific">Burkholderia territorii</name>
    <dbReference type="NCBI Taxonomy" id="1503055"/>
    <lineage>
        <taxon>Bacteria</taxon>
        <taxon>Pseudomonadati</taxon>
        <taxon>Pseudomonadota</taxon>
        <taxon>Betaproteobacteria</taxon>
        <taxon>Burkholderiales</taxon>
        <taxon>Burkholderiaceae</taxon>
        <taxon>Burkholderia</taxon>
        <taxon>Burkholderia cepacia complex</taxon>
    </lineage>
</organism>
<evidence type="ECO:0000256" key="1">
    <source>
        <dbReference type="SAM" id="MobiDB-lite"/>
    </source>
</evidence>
<feature type="compositionally biased region" description="Basic and acidic residues" evidence="1">
    <location>
        <begin position="137"/>
        <end position="147"/>
    </location>
</feature>
<dbReference type="AlphaFoldDB" id="A0A6L3NGH8"/>
<evidence type="ECO:0000313" key="3">
    <source>
        <dbReference type="Proteomes" id="UP000473571"/>
    </source>
</evidence>
<dbReference type="Proteomes" id="UP000473571">
    <property type="component" value="Unassembled WGS sequence"/>
</dbReference>
<sequence>MPSPVSPGRRFGGFQGLGGVFPDAPSIHCFPQVIESGLVCPLLQPVVHHVVDCRADLDAKSRPAGRKTRRSKGSVESPDNRVSARCTKCFRFDIRLPPGAACRLRPVALCKGSKKFSRDFPESMSPVRRRAFGIPPDRPKTRNVSSEKHHLRRYGFLRPENPLFSRIAVESPFRDSARGLRLTIFSPTMHSPDSAIERDSIRINDNTKRLRQIRQPSPQTGHHVHSQSWSTLSRQTLCSMADG</sequence>
<comment type="caution">
    <text evidence="2">The sequence shown here is derived from an EMBL/GenBank/DDBJ whole genome shotgun (WGS) entry which is preliminary data.</text>
</comment>
<evidence type="ECO:0000313" key="2">
    <source>
        <dbReference type="EMBL" id="KAB0675899.1"/>
    </source>
</evidence>
<feature type="region of interest" description="Disordered" evidence="1">
    <location>
        <begin position="128"/>
        <end position="147"/>
    </location>
</feature>
<feature type="compositionally biased region" description="Basic residues" evidence="1">
    <location>
        <begin position="63"/>
        <end position="72"/>
    </location>
</feature>
<gene>
    <name evidence="2" type="ORF">F7R13_13815</name>
</gene>
<protein>
    <submittedName>
        <fullName evidence="2">Uncharacterized protein</fullName>
    </submittedName>
</protein>
<reference evidence="2 3" key="1">
    <citation type="submission" date="2019-09" db="EMBL/GenBank/DDBJ databases">
        <title>Draft genome sequences of 48 bacterial type strains from the CCUG.</title>
        <authorList>
            <person name="Tunovic T."/>
            <person name="Pineiro-Iglesias B."/>
            <person name="Unosson C."/>
            <person name="Inganas E."/>
            <person name="Ohlen M."/>
            <person name="Cardew S."/>
            <person name="Jensie-Markopoulos S."/>
            <person name="Salva-Serra F."/>
            <person name="Jaen-Luchoro D."/>
            <person name="Karlsson R."/>
            <person name="Svensson-Stadler L."/>
            <person name="Chun J."/>
            <person name="Moore E."/>
        </authorList>
    </citation>
    <scope>NUCLEOTIDE SEQUENCE [LARGE SCALE GENOMIC DNA]</scope>
    <source>
        <strain evidence="2 3">CCUG 65687</strain>
    </source>
</reference>
<dbReference type="RefSeq" id="WP_151005157.1">
    <property type="nucleotide sequence ID" value="NZ_CABVPO010000008.1"/>
</dbReference>
<dbReference type="EMBL" id="VZOL01000150">
    <property type="protein sequence ID" value="KAB0675899.1"/>
    <property type="molecule type" value="Genomic_DNA"/>
</dbReference>
<accession>A0A6L3NGH8</accession>
<name>A0A6L3NGH8_9BURK</name>